<dbReference type="OrthoDB" id="9922528at2"/>
<evidence type="ECO:0000313" key="2">
    <source>
        <dbReference type="Proteomes" id="UP000314011"/>
    </source>
</evidence>
<evidence type="ECO:0000313" key="1">
    <source>
        <dbReference type="EMBL" id="TNY30517.1"/>
    </source>
</evidence>
<keyword evidence="2" id="KW-1185">Reference proteome</keyword>
<reference evidence="1 2" key="1">
    <citation type="submission" date="2019-06" db="EMBL/GenBank/DDBJ databases">
        <title>Genome of new Rhodobacteraceae sp. SM1903.</title>
        <authorList>
            <person name="Ren X."/>
        </authorList>
    </citation>
    <scope>NUCLEOTIDE SEQUENCE [LARGE SCALE GENOMIC DNA]</scope>
    <source>
        <strain evidence="1 2">SM1903</strain>
    </source>
</reference>
<dbReference type="EMBL" id="VFFF01000006">
    <property type="protein sequence ID" value="TNY30517.1"/>
    <property type="molecule type" value="Genomic_DNA"/>
</dbReference>
<accession>A0A5C5GAD7</accession>
<dbReference type="RefSeq" id="WP_140197630.1">
    <property type="nucleotide sequence ID" value="NZ_CP065915.1"/>
</dbReference>
<comment type="caution">
    <text evidence="1">The sequence shown here is derived from an EMBL/GenBank/DDBJ whole genome shotgun (WGS) entry which is preliminary data.</text>
</comment>
<sequence length="146" mass="16102">MEHKTEARAGRTVCNPALQRPIESILAEIREGFARQLHVAHLGDGYHVVQIPGEEGEPLKAWPGPFKSERAASLFRDDLIEAATQGNPRDACCSDGIFDHFNLAGRFLDLIETHEGDARTLATMIAAERPWIGLAPTRLDDTGIEF</sequence>
<dbReference type="Proteomes" id="UP000314011">
    <property type="component" value="Unassembled WGS sequence"/>
</dbReference>
<organism evidence="1 2">
    <name type="scientific">Pelagovum pacificum</name>
    <dbReference type="NCBI Taxonomy" id="2588711"/>
    <lineage>
        <taxon>Bacteria</taxon>
        <taxon>Pseudomonadati</taxon>
        <taxon>Pseudomonadota</taxon>
        <taxon>Alphaproteobacteria</taxon>
        <taxon>Rhodobacterales</taxon>
        <taxon>Paracoccaceae</taxon>
        <taxon>Pelagovum</taxon>
    </lineage>
</organism>
<proteinExistence type="predicted"/>
<dbReference type="AlphaFoldDB" id="A0A5C5GAD7"/>
<gene>
    <name evidence="1" type="ORF">FHY64_19860</name>
</gene>
<protein>
    <submittedName>
        <fullName evidence="1">Uncharacterized protein</fullName>
    </submittedName>
</protein>
<name>A0A5C5GAD7_9RHOB</name>